<keyword evidence="1" id="KW-0238">DNA-binding</keyword>
<sequence length="99" mass="11253">MPRKLPLIHPGEILLEEFMKPMGVSQNKLARDIDVPPKRVNTIVNGKGGITADTALRLSKYFGTTAQFWMNLQGHYELERAERENGPRIEKRVRPIEAA</sequence>
<dbReference type="GO" id="GO:0003677">
    <property type="term" value="F:DNA binding"/>
    <property type="evidence" value="ECO:0007669"/>
    <property type="project" value="UniProtKB-KW"/>
</dbReference>
<reference evidence="3" key="1">
    <citation type="submission" date="2020-07" db="EMBL/GenBank/DDBJ databases">
        <title>Huge and variable diversity of episymbiotic CPR bacteria and DPANN archaea in groundwater ecosystems.</title>
        <authorList>
            <person name="He C.Y."/>
            <person name="Keren R."/>
            <person name="Whittaker M."/>
            <person name="Farag I.F."/>
            <person name="Doudna J."/>
            <person name="Cate J.H.D."/>
            <person name="Banfield J.F."/>
        </authorList>
    </citation>
    <scope>NUCLEOTIDE SEQUENCE</scope>
    <source>
        <strain evidence="3">NC_groundwater_763_Ag_S-0.2um_68_21</strain>
    </source>
</reference>
<dbReference type="InterPro" id="IPR010982">
    <property type="entry name" value="Lambda_DNA-bd_dom_sf"/>
</dbReference>
<dbReference type="NCBIfam" id="TIGR02607">
    <property type="entry name" value="antidote_HigA"/>
    <property type="match status" value="1"/>
</dbReference>
<evidence type="ECO:0000313" key="4">
    <source>
        <dbReference type="Proteomes" id="UP000782312"/>
    </source>
</evidence>
<organism evidence="3 4">
    <name type="scientific">Tectimicrobiota bacterium</name>
    <dbReference type="NCBI Taxonomy" id="2528274"/>
    <lineage>
        <taxon>Bacteria</taxon>
        <taxon>Pseudomonadati</taxon>
        <taxon>Nitrospinota/Tectimicrobiota group</taxon>
        <taxon>Candidatus Tectimicrobiota</taxon>
    </lineage>
</organism>
<accession>A0A932MQH8</accession>
<dbReference type="Pfam" id="PF01381">
    <property type="entry name" value="HTH_3"/>
    <property type="match status" value="1"/>
</dbReference>
<proteinExistence type="predicted"/>
<dbReference type="Proteomes" id="UP000782312">
    <property type="component" value="Unassembled WGS sequence"/>
</dbReference>
<dbReference type="PROSITE" id="PS50943">
    <property type="entry name" value="HTH_CROC1"/>
    <property type="match status" value="1"/>
</dbReference>
<evidence type="ECO:0000259" key="2">
    <source>
        <dbReference type="PROSITE" id="PS50943"/>
    </source>
</evidence>
<dbReference type="InterPro" id="IPR001387">
    <property type="entry name" value="Cro/C1-type_HTH"/>
</dbReference>
<gene>
    <name evidence="3" type="ORF">HYZ11_10870</name>
</gene>
<dbReference type="CDD" id="cd00093">
    <property type="entry name" value="HTH_XRE"/>
    <property type="match status" value="1"/>
</dbReference>
<dbReference type="Gene3D" id="1.10.260.40">
    <property type="entry name" value="lambda repressor-like DNA-binding domains"/>
    <property type="match status" value="1"/>
</dbReference>
<dbReference type="AlphaFoldDB" id="A0A932MQH8"/>
<dbReference type="InterPro" id="IPR013430">
    <property type="entry name" value="Toxin_antidote_HigA"/>
</dbReference>
<evidence type="ECO:0000313" key="3">
    <source>
        <dbReference type="EMBL" id="MBI3128096.1"/>
    </source>
</evidence>
<name>A0A932MQH8_UNCTE</name>
<dbReference type="EMBL" id="JACPUR010000023">
    <property type="protein sequence ID" value="MBI3128096.1"/>
    <property type="molecule type" value="Genomic_DNA"/>
</dbReference>
<dbReference type="PANTHER" id="PTHR36924:SF1">
    <property type="entry name" value="ANTITOXIN HIGA-1"/>
    <property type="match status" value="1"/>
</dbReference>
<evidence type="ECO:0000256" key="1">
    <source>
        <dbReference type="ARBA" id="ARBA00023125"/>
    </source>
</evidence>
<dbReference type="SMART" id="SM00530">
    <property type="entry name" value="HTH_XRE"/>
    <property type="match status" value="1"/>
</dbReference>
<feature type="domain" description="HTH cro/C1-type" evidence="2">
    <location>
        <begin position="15"/>
        <end position="69"/>
    </location>
</feature>
<dbReference type="PANTHER" id="PTHR36924">
    <property type="entry name" value="ANTITOXIN HIGA-1"/>
    <property type="match status" value="1"/>
</dbReference>
<comment type="caution">
    <text evidence="3">The sequence shown here is derived from an EMBL/GenBank/DDBJ whole genome shotgun (WGS) entry which is preliminary data.</text>
</comment>
<protein>
    <submittedName>
        <fullName evidence="3">HigA family addiction module antidote protein</fullName>
    </submittedName>
</protein>
<dbReference type="SUPFAM" id="SSF47413">
    <property type="entry name" value="lambda repressor-like DNA-binding domains"/>
    <property type="match status" value="1"/>
</dbReference>